<evidence type="ECO:0000313" key="2">
    <source>
        <dbReference type="EMBL" id="TCU90527.1"/>
    </source>
</evidence>
<keyword evidence="4" id="KW-1185">Reference proteome</keyword>
<evidence type="ECO:0008006" key="5">
    <source>
        <dbReference type="Google" id="ProtNLM"/>
    </source>
</evidence>
<reference evidence="2 4" key="2">
    <citation type="submission" date="2019-03" db="EMBL/GenBank/DDBJ databases">
        <title>Genomic Encyclopedia of Type Strains, Phase IV (KMG-IV): sequencing the most valuable type-strain genomes for metagenomic binning, comparative biology and taxonomic classification.</title>
        <authorList>
            <person name="Goeker M."/>
        </authorList>
    </citation>
    <scope>NUCLEOTIDE SEQUENCE [LARGE SCALE GENOMIC DNA]</scope>
    <source>
        <strain evidence="2 4">DSM 3764</strain>
    </source>
</reference>
<accession>A0A377Q2X9</accession>
<reference evidence="1 3" key="1">
    <citation type="submission" date="2018-06" db="EMBL/GenBank/DDBJ databases">
        <authorList>
            <consortium name="Pathogen Informatics"/>
            <person name="Doyle S."/>
        </authorList>
    </citation>
    <scope>NUCLEOTIDE SEQUENCE [LARGE SCALE GENOMIC DNA]</scope>
    <source>
        <strain evidence="1 3">NCTC11159</strain>
    </source>
</reference>
<sequence length="133" mass="15081">MQANKIKLLILILALYGCEKKFDHATEEPEPEVISFYSIKDGRIIIKKAVRDFEIRQILINKKGEQIEWLATCKSICPMDKDLVVENHMSGYEIEGAMMRAINDDEEFNIRLAIDVGAKHVVGSTAQKNNSSN</sequence>
<dbReference type="EMBL" id="UGHR01000001">
    <property type="protein sequence ID" value="STQ89554.1"/>
    <property type="molecule type" value="Genomic_DNA"/>
</dbReference>
<protein>
    <recommendedName>
        <fullName evidence="5">Lipoprotein</fullName>
    </recommendedName>
</protein>
<dbReference type="Proteomes" id="UP000295794">
    <property type="component" value="Unassembled WGS sequence"/>
</dbReference>
<gene>
    <name evidence="2" type="ORF">EV682_101561</name>
    <name evidence="1" type="ORF">NCTC11159_00579</name>
</gene>
<dbReference type="Proteomes" id="UP000255108">
    <property type="component" value="Unassembled WGS sequence"/>
</dbReference>
<evidence type="ECO:0000313" key="3">
    <source>
        <dbReference type="Proteomes" id="UP000255108"/>
    </source>
</evidence>
<evidence type="ECO:0000313" key="4">
    <source>
        <dbReference type="Proteomes" id="UP000295794"/>
    </source>
</evidence>
<evidence type="ECO:0000313" key="1">
    <source>
        <dbReference type="EMBL" id="STQ89554.1"/>
    </source>
</evidence>
<dbReference type="PROSITE" id="PS51257">
    <property type="entry name" value="PROKAR_LIPOPROTEIN"/>
    <property type="match status" value="1"/>
</dbReference>
<name>A0A377Q2X9_9NEIS</name>
<dbReference type="RefSeq" id="WP_115225992.1">
    <property type="nucleotide sequence ID" value="NZ_CAWOLO010000001.1"/>
</dbReference>
<organism evidence="1 3">
    <name type="scientific">Iodobacter fluviatilis</name>
    <dbReference type="NCBI Taxonomy" id="537"/>
    <lineage>
        <taxon>Bacteria</taxon>
        <taxon>Pseudomonadati</taxon>
        <taxon>Pseudomonadota</taxon>
        <taxon>Betaproteobacteria</taxon>
        <taxon>Neisseriales</taxon>
        <taxon>Chitinibacteraceae</taxon>
        <taxon>Iodobacter</taxon>
    </lineage>
</organism>
<proteinExistence type="predicted"/>
<dbReference type="EMBL" id="SMBT01000001">
    <property type="protein sequence ID" value="TCU90527.1"/>
    <property type="molecule type" value="Genomic_DNA"/>
</dbReference>
<dbReference type="OrthoDB" id="9181582at2"/>
<dbReference type="AlphaFoldDB" id="A0A377Q2X9"/>